<evidence type="ECO:0000256" key="1">
    <source>
        <dbReference type="SAM" id="MobiDB-lite"/>
    </source>
</evidence>
<name>A0AAD5MTE4_PARTN</name>
<protein>
    <submittedName>
        <fullName evidence="2">Uncharacterized protein</fullName>
    </submittedName>
</protein>
<comment type="caution">
    <text evidence="2">The sequence shown here is derived from an EMBL/GenBank/DDBJ whole genome shotgun (WGS) entry which is preliminary data.</text>
</comment>
<dbReference type="AlphaFoldDB" id="A0AAD5MTE4"/>
<reference evidence="2" key="1">
    <citation type="submission" date="2021-06" db="EMBL/GenBank/DDBJ databases">
        <title>Parelaphostrongylus tenuis whole genome reference sequence.</title>
        <authorList>
            <person name="Garwood T.J."/>
            <person name="Larsen P.A."/>
            <person name="Fountain-Jones N.M."/>
            <person name="Garbe J.R."/>
            <person name="Macchietto M.G."/>
            <person name="Kania S.A."/>
            <person name="Gerhold R.W."/>
            <person name="Richards J.E."/>
            <person name="Wolf T.M."/>
        </authorList>
    </citation>
    <scope>NUCLEOTIDE SEQUENCE</scope>
    <source>
        <strain evidence="2">MNPRO001-30</strain>
        <tissue evidence="2">Meninges</tissue>
    </source>
</reference>
<feature type="region of interest" description="Disordered" evidence="1">
    <location>
        <begin position="1"/>
        <end position="31"/>
    </location>
</feature>
<gene>
    <name evidence="2" type="ORF">KIN20_024416</name>
</gene>
<evidence type="ECO:0000313" key="3">
    <source>
        <dbReference type="Proteomes" id="UP001196413"/>
    </source>
</evidence>
<keyword evidence="3" id="KW-1185">Reference proteome</keyword>
<proteinExistence type="predicted"/>
<dbReference type="EMBL" id="JAHQIW010004949">
    <property type="protein sequence ID" value="KAJ1364335.1"/>
    <property type="molecule type" value="Genomic_DNA"/>
</dbReference>
<accession>A0AAD5MTE4</accession>
<organism evidence="2 3">
    <name type="scientific">Parelaphostrongylus tenuis</name>
    <name type="common">Meningeal worm</name>
    <dbReference type="NCBI Taxonomy" id="148309"/>
    <lineage>
        <taxon>Eukaryota</taxon>
        <taxon>Metazoa</taxon>
        <taxon>Ecdysozoa</taxon>
        <taxon>Nematoda</taxon>
        <taxon>Chromadorea</taxon>
        <taxon>Rhabditida</taxon>
        <taxon>Rhabditina</taxon>
        <taxon>Rhabditomorpha</taxon>
        <taxon>Strongyloidea</taxon>
        <taxon>Metastrongylidae</taxon>
        <taxon>Parelaphostrongylus</taxon>
    </lineage>
</organism>
<dbReference type="Proteomes" id="UP001196413">
    <property type="component" value="Unassembled WGS sequence"/>
</dbReference>
<evidence type="ECO:0000313" key="2">
    <source>
        <dbReference type="EMBL" id="KAJ1364335.1"/>
    </source>
</evidence>
<sequence length="115" mass="12803">MSDGRSSRMSQHLVSKRMYADAATSNSADNIHSQCAPQELKTTSILGHCENNISNRRFTYSTILMQNASIKQDSRTLTAQYERENIEAPVSAITTPIAQHESQAIRTSNIMWSVA</sequence>